<dbReference type="SUPFAM" id="SSF53254">
    <property type="entry name" value="Phosphoglycerate mutase-like"/>
    <property type="match status" value="1"/>
</dbReference>
<organism evidence="2 3">
    <name type="scientific">Candidatus Muproteobacteria bacterium RBG_16_60_9</name>
    <dbReference type="NCBI Taxonomy" id="1817755"/>
    <lineage>
        <taxon>Bacteria</taxon>
        <taxon>Pseudomonadati</taxon>
        <taxon>Pseudomonadota</taxon>
        <taxon>Candidatus Muproteobacteria</taxon>
    </lineage>
</organism>
<dbReference type="InterPro" id="IPR029033">
    <property type="entry name" value="His_PPase_superfam"/>
</dbReference>
<dbReference type="Gene3D" id="3.40.50.1240">
    <property type="entry name" value="Phosphoglycerate mutase-like"/>
    <property type="match status" value="1"/>
</dbReference>
<evidence type="ECO:0000313" key="2">
    <source>
        <dbReference type="EMBL" id="OGI68762.1"/>
    </source>
</evidence>
<proteinExistence type="predicted"/>
<feature type="region of interest" description="Disordered" evidence="1">
    <location>
        <begin position="121"/>
        <end position="150"/>
    </location>
</feature>
<dbReference type="Proteomes" id="UP000179076">
    <property type="component" value="Unassembled WGS sequence"/>
</dbReference>
<gene>
    <name evidence="2" type="ORF">A2W18_14465</name>
</gene>
<dbReference type="InterPro" id="IPR013078">
    <property type="entry name" value="His_Pase_superF_clade-1"/>
</dbReference>
<name>A0A1F6VGN4_9PROT</name>
<comment type="caution">
    <text evidence="2">The sequence shown here is derived from an EMBL/GenBank/DDBJ whole genome shotgun (WGS) entry which is preliminary data.</text>
</comment>
<protein>
    <recommendedName>
        <fullName evidence="4">Histidine phosphatase family protein</fullName>
    </recommendedName>
</protein>
<reference evidence="2 3" key="1">
    <citation type="journal article" date="2016" name="Nat. Commun.">
        <title>Thousands of microbial genomes shed light on interconnected biogeochemical processes in an aquifer system.</title>
        <authorList>
            <person name="Anantharaman K."/>
            <person name="Brown C.T."/>
            <person name="Hug L.A."/>
            <person name="Sharon I."/>
            <person name="Castelle C.J."/>
            <person name="Probst A.J."/>
            <person name="Thomas B.C."/>
            <person name="Singh A."/>
            <person name="Wilkins M.J."/>
            <person name="Karaoz U."/>
            <person name="Brodie E.L."/>
            <person name="Williams K.H."/>
            <person name="Hubbard S.S."/>
            <person name="Banfield J.F."/>
        </authorList>
    </citation>
    <scope>NUCLEOTIDE SEQUENCE [LARGE SCALE GENOMIC DNA]</scope>
</reference>
<dbReference type="Pfam" id="PF00300">
    <property type="entry name" value="His_Phos_1"/>
    <property type="match status" value="1"/>
</dbReference>
<sequence>MYPPSQSGTIGTAVRRQLLRAIAIAALVNVSFVSSVFSADAQSPTPTPLAQLRDGGLIIYFRHSLTTRTGQPDDDLSGCANQRNLNDAGRQLARDIGQAFALVKIPVGKVQSSPYRRCRDTASLSRFPNRSRHPASRLPRNSHVPVQHRG</sequence>
<evidence type="ECO:0008006" key="4">
    <source>
        <dbReference type="Google" id="ProtNLM"/>
    </source>
</evidence>
<accession>A0A1F6VGN4</accession>
<dbReference type="AlphaFoldDB" id="A0A1F6VGN4"/>
<evidence type="ECO:0000256" key="1">
    <source>
        <dbReference type="SAM" id="MobiDB-lite"/>
    </source>
</evidence>
<dbReference type="EMBL" id="MFSP01000038">
    <property type="protein sequence ID" value="OGI68762.1"/>
    <property type="molecule type" value="Genomic_DNA"/>
</dbReference>
<evidence type="ECO:0000313" key="3">
    <source>
        <dbReference type="Proteomes" id="UP000179076"/>
    </source>
</evidence>